<keyword evidence="2" id="KW-1185">Reference proteome</keyword>
<evidence type="ECO:0000313" key="1">
    <source>
        <dbReference type="EMBL" id="MDQ2064794.1"/>
    </source>
</evidence>
<gene>
    <name evidence="1" type="ORF">Q9295_00270</name>
</gene>
<reference evidence="1 2" key="1">
    <citation type="submission" date="2023-08" db="EMBL/GenBank/DDBJ databases">
        <title>Characterization of two Paracoccaceae strains isolated from Phycosphere and proposal of Xinfangfangia lacusdiani sp. nov.</title>
        <authorList>
            <person name="Deng Y."/>
            <person name="Zhang Y.Q."/>
        </authorList>
    </citation>
    <scope>NUCLEOTIDE SEQUENCE [LARGE SCALE GENOMIC DNA]</scope>
    <source>
        <strain evidence="1 2">CPCC 101601</strain>
    </source>
</reference>
<dbReference type="EMBL" id="JAVDBT010000001">
    <property type="protein sequence ID" value="MDQ2064794.1"/>
    <property type="molecule type" value="Genomic_DNA"/>
</dbReference>
<organism evidence="1 2">
    <name type="scientific">Pseudogemmobacter lacusdianii</name>
    <dbReference type="NCBI Taxonomy" id="3069608"/>
    <lineage>
        <taxon>Bacteria</taxon>
        <taxon>Pseudomonadati</taxon>
        <taxon>Pseudomonadota</taxon>
        <taxon>Alphaproteobacteria</taxon>
        <taxon>Rhodobacterales</taxon>
        <taxon>Paracoccaceae</taxon>
        <taxon>Pseudogemmobacter</taxon>
    </lineage>
</organism>
<name>A0ABU0VSU0_9RHOB</name>
<evidence type="ECO:0000313" key="2">
    <source>
        <dbReference type="Proteomes" id="UP001239680"/>
    </source>
</evidence>
<dbReference type="Proteomes" id="UP001239680">
    <property type="component" value="Unassembled WGS sequence"/>
</dbReference>
<evidence type="ECO:0008006" key="3">
    <source>
        <dbReference type="Google" id="ProtNLM"/>
    </source>
</evidence>
<comment type="caution">
    <text evidence="1">The sequence shown here is derived from an EMBL/GenBank/DDBJ whole genome shotgun (WGS) entry which is preliminary data.</text>
</comment>
<sequence>MSASSYLKKHTEALVKDVGIEAACELTGKSKATLGRYYSDSDEHDDRFMPIDVVAQLEAAARFPHVTSALAELKGITLSYDAERRNASSKGVNQDVVVLAQRFAMLMSEYHMAISDGRISVNEAKRMLRETLAIQQILLDMKLNLEVEVS</sequence>
<protein>
    <recommendedName>
        <fullName evidence="3">XRE family transcriptional regulator</fullName>
    </recommendedName>
</protein>
<dbReference type="RefSeq" id="WP_306678252.1">
    <property type="nucleotide sequence ID" value="NZ_JAVDBT010000001.1"/>
</dbReference>
<proteinExistence type="predicted"/>
<accession>A0ABU0VSU0</accession>